<proteinExistence type="inferred from homology"/>
<comment type="subunit">
    <text evidence="2">Monomer. Binds 30S ribosomal subunits, but not 50S ribosomal subunits or 70S ribosomes.</text>
</comment>
<sequence>MVTERILRVNQLLKKELSSILSREIVFPDNCLVSISRAEATPNLQQARIYITVFPADKKQEVIASLQRRVYNIQQQLNKRLKMRPVPRIEIRADEGELKAQRIREILDSL</sequence>
<dbReference type="SUPFAM" id="SSF89919">
    <property type="entry name" value="Ribosome-binding factor A, RbfA"/>
    <property type="match status" value="1"/>
</dbReference>
<dbReference type="InterPro" id="IPR020053">
    <property type="entry name" value="Ribosome-bd_factorA_CS"/>
</dbReference>
<dbReference type="EMBL" id="MHUL01000047">
    <property type="protein sequence ID" value="OHA75929.1"/>
    <property type="molecule type" value="Genomic_DNA"/>
</dbReference>
<name>A0A1G2RU64_9BACT</name>
<dbReference type="GO" id="GO:0043024">
    <property type="term" value="F:ribosomal small subunit binding"/>
    <property type="evidence" value="ECO:0007669"/>
    <property type="project" value="TreeGrafter"/>
</dbReference>
<keyword evidence="1 2" id="KW-0690">Ribosome biogenesis</keyword>
<evidence type="ECO:0000256" key="1">
    <source>
        <dbReference type="ARBA" id="ARBA00022517"/>
    </source>
</evidence>
<comment type="similarity">
    <text evidence="2">Belongs to the RbfA family.</text>
</comment>
<dbReference type="PANTHER" id="PTHR33515:SF1">
    <property type="entry name" value="RIBOSOME-BINDING FACTOR A, CHLOROPLASTIC-RELATED"/>
    <property type="match status" value="1"/>
</dbReference>
<keyword evidence="2" id="KW-0963">Cytoplasm</keyword>
<dbReference type="GO" id="GO:0030490">
    <property type="term" value="P:maturation of SSU-rRNA"/>
    <property type="evidence" value="ECO:0007669"/>
    <property type="project" value="UniProtKB-UniRule"/>
</dbReference>
<reference evidence="3 4" key="1">
    <citation type="journal article" date="2016" name="Nat. Commun.">
        <title>Thousands of microbial genomes shed light on interconnected biogeochemical processes in an aquifer system.</title>
        <authorList>
            <person name="Anantharaman K."/>
            <person name="Brown C.T."/>
            <person name="Hug L.A."/>
            <person name="Sharon I."/>
            <person name="Castelle C.J."/>
            <person name="Probst A.J."/>
            <person name="Thomas B.C."/>
            <person name="Singh A."/>
            <person name="Wilkins M.J."/>
            <person name="Karaoz U."/>
            <person name="Brodie E.L."/>
            <person name="Williams K.H."/>
            <person name="Hubbard S.S."/>
            <person name="Banfield J.F."/>
        </authorList>
    </citation>
    <scope>NUCLEOTIDE SEQUENCE [LARGE SCALE GENOMIC DNA]</scope>
</reference>
<dbReference type="InterPro" id="IPR000238">
    <property type="entry name" value="RbfA"/>
</dbReference>
<dbReference type="Proteomes" id="UP000178222">
    <property type="component" value="Unassembled WGS sequence"/>
</dbReference>
<accession>A0A1G2RU64</accession>
<evidence type="ECO:0000313" key="3">
    <source>
        <dbReference type="EMBL" id="OHA75929.1"/>
    </source>
</evidence>
<organism evidence="3 4">
    <name type="scientific">Candidatus Wildermuthbacteria bacterium RIFCSPLOWO2_02_FULL_47_9c</name>
    <dbReference type="NCBI Taxonomy" id="1802466"/>
    <lineage>
        <taxon>Bacteria</taxon>
        <taxon>Candidatus Wildermuthiibacteriota</taxon>
    </lineage>
</organism>
<protein>
    <recommendedName>
        <fullName evidence="2">Ribosome-binding factor A</fullName>
    </recommendedName>
</protein>
<dbReference type="HAMAP" id="MF_00003">
    <property type="entry name" value="RbfA"/>
    <property type="match status" value="1"/>
</dbReference>
<dbReference type="Gene3D" id="3.30.300.20">
    <property type="match status" value="1"/>
</dbReference>
<dbReference type="GO" id="GO:0005829">
    <property type="term" value="C:cytosol"/>
    <property type="evidence" value="ECO:0007669"/>
    <property type="project" value="TreeGrafter"/>
</dbReference>
<dbReference type="Pfam" id="PF02033">
    <property type="entry name" value="RBFA"/>
    <property type="match status" value="1"/>
</dbReference>
<dbReference type="PROSITE" id="PS01319">
    <property type="entry name" value="RBFA"/>
    <property type="match status" value="1"/>
</dbReference>
<comment type="caution">
    <text evidence="3">The sequence shown here is derived from an EMBL/GenBank/DDBJ whole genome shotgun (WGS) entry which is preliminary data.</text>
</comment>
<dbReference type="InterPro" id="IPR015946">
    <property type="entry name" value="KH_dom-like_a/b"/>
</dbReference>
<dbReference type="InterPro" id="IPR023799">
    <property type="entry name" value="RbfA_dom_sf"/>
</dbReference>
<evidence type="ECO:0000313" key="4">
    <source>
        <dbReference type="Proteomes" id="UP000178222"/>
    </source>
</evidence>
<dbReference type="AlphaFoldDB" id="A0A1G2RU64"/>
<evidence type="ECO:0000256" key="2">
    <source>
        <dbReference type="HAMAP-Rule" id="MF_00003"/>
    </source>
</evidence>
<dbReference type="PANTHER" id="PTHR33515">
    <property type="entry name" value="RIBOSOME-BINDING FACTOR A, CHLOROPLASTIC-RELATED"/>
    <property type="match status" value="1"/>
</dbReference>
<comment type="function">
    <text evidence="2">One of several proteins that assist in the late maturation steps of the functional core of the 30S ribosomal subunit. Associates with free 30S ribosomal subunits (but not with 30S subunits that are part of 70S ribosomes or polysomes). Required for efficient processing of 16S rRNA. May interact with the 5'-terminal helix region of 16S rRNA.</text>
</comment>
<comment type="subcellular location">
    <subcellularLocation>
        <location evidence="2">Cytoplasm</location>
    </subcellularLocation>
</comment>
<gene>
    <name evidence="2" type="primary">rbfA</name>
    <name evidence="3" type="ORF">A3J30_00675</name>
</gene>
<dbReference type="NCBIfam" id="TIGR00082">
    <property type="entry name" value="rbfA"/>
    <property type="match status" value="1"/>
</dbReference>